<feature type="compositionally biased region" description="Basic residues" evidence="1">
    <location>
        <begin position="103"/>
        <end position="129"/>
    </location>
</feature>
<dbReference type="STRING" id="35608.A0A2U1NYB3"/>
<dbReference type="Proteomes" id="UP000245207">
    <property type="component" value="Unassembled WGS sequence"/>
</dbReference>
<reference evidence="2 3" key="1">
    <citation type="journal article" date="2018" name="Mol. Plant">
        <title>The genome of Artemisia annua provides insight into the evolution of Asteraceae family and artemisinin biosynthesis.</title>
        <authorList>
            <person name="Shen Q."/>
            <person name="Zhang L."/>
            <person name="Liao Z."/>
            <person name="Wang S."/>
            <person name="Yan T."/>
            <person name="Shi P."/>
            <person name="Liu M."/>
            <person name="Fu X."/>
            <person name="Pan Q."/>
            <person name="Wang Y."/>
            <person name="Lv Z."/>
            <person name="Lu X."/>
            <person name="Zhang F."/>
            <person name="Jiang W."/>
            <person name="Ma Y."/>
            <person name="Chen M."/>
            <person name="Hao X."/>
            <person name="Li L."/>
            <person name="Tang Y."/>
            <person name="Lv G."/>
            <person name="Zhou Y."/>
            <person name="Sun X."/>
            <person name="Brodelius P.E."/>
            <person name="Rose J.K.C."/>
            <person name="Tang K."/>
        </authorList>
    </citation>
    <scope>NUCLEOTIDE SEQUENCE [LARGE SCALE GENOMIC DNA]</scope>
    <source>
        <strain evidence="3">cv. Huhao1</strain>
        <tissue evidence="2">Leaf</tissue>
    </source>
</reference>
<comment type="caution">
    <text evidence="2">The sequence shown here is derived from an EMBL/GenBank/DDBJ whole genome shotgun (WGS) entry which is preliminary data.</text>
</comment>
<dbReference type="EMBL" id="PKPP01001981">
    <property type="protein sequence ID" value="PWA78491.1"/>
    <property type="molecule type" value="Genomic_DNA"/>
</dbReference>
<dbReference type="OrthoDB" id="1002350at2759"/>
<evidence type="ECO:0000256" key="1">
    <source>
        <dbReference type="SAM" id="MobiDB-lite"/>
    </source>
</evidence>
<dbReference type="AlphaFoldDB" id="A0A2U1NYB3"/>
<organism evidence="2 3">
    <name type="scientific">Artemisia annua</name>
    <name type="common">Sweet wormwood</name>
    <dbReference type="NCBI Taxonomy" id="35608"/>
    <lineage>
        <taxon>Eukaryota</taxon>
        <taxon>Viridiplantae</taxon>
        <taxon>Streptophyta</taxon>
        <taxon>Embryophyta</taxon>
        <taxon>Tracheophyta</taxon>
        <taxon>Spermatophyta</taxon>
        <taxon>Magnoliopsida</taxon>
        <taxon>eudicotyledons</taxon>
        <taxon>Gunneridae</taxon>
        <taxon>Pentapetalae</taxon>
        <taxon>asterids</taxon>
        <taxon>campanulids</taxon>
        <taxon>Asterales</taxon>
        <taxon>Asteraceae</taxon>
        <taxon>Asteroideae</taxon>
        <taxon>Anthemideae</taxon>
        <taxon>Artemisiinae</taxon>
        <taxon>Artemisia</taxon>
    </lineage>
</organism>
<name>A0A2U1NYB3_ARTAN</name>
<dbReference type="PANTHER" id="PTHR46635">
    <property type="entry name" value="GLYCOSYL TRANSFERASE FAMILY 1 PROTEIN"/>
    <property type="match status" value="1"/>
</dbReference>
<dbReference type="PANTHER" id="PTHR46635:SF1">
    <property type="entry name" value="GLYCOSYL TRANSFERASE FAMILY 1 PROTEIN"/>
    <property type="match status" value="1"/>
</dbReference>
<feature type="region of interest" description="Disordered" evidence="1">
    <location>
        <begin position="101"/>
        <end position="157"/>
    </location>
</feature>
<keyword evidence="2" id="KW-0808">Transferase</keyword>
<sequence length="157" mass="18951">MIEKQDKHCYSCVLELLVNVWAYHSARRMVYIDPETGTIQEQHNFKSRRGKMWIKWFNYKTLKAMDEDLAEEADSDRPKQHWLWPSTGEVFWQGMYERERSQMRRQKEKRKQKSKDKIQRIKNRTHQKVIGKYVKPPPDNETVNNSNPTVEAAKLLR</sequence>
<dbReference type="GO" id="GO:0016740">
    <property type="term" value="F:transferase activity"/>
    <property type="evidence" value="ECO:0007669"/>
    <property type="project" value="UniProtKB-KW"/>
</dbReference>
<protein>
    <submittedName>
        <fullName evidence="2">Glycosyl transferase family 1 protein</fullName>
    </submittedName>
</protein>
<gene>
    <name evidence="2" type="ORF">CTI12_AA207290</name>
</gene>
<evidence type="ECO:0000313" key="2">
    <source>
        <dbReference type="EMBL" id="PWA78491.1"/>
    </source>
</evidence>
<accession>A0A2U1NYB3</accession>
<proteinExistence type="predicted"/>
<keyword evidence="3" id="KW-1185">Reference proteome</keyword>
<evidence type="ECO:0000313" key="3">
    <source>
        <dbReference type="Proteomes" id="UP000245207"/>
    </source>
</evidence>